<evidence type="ECO:0000313" key="7">
    <source>
        <dbReference type="EMBL" id="GFZ12078.1"/>
    </source>
</evidence>
<organism evidence="7 8">
    <name type="scientific">Actinidia rufa</name>
    <dbReference type="NCBI Taxonomy" id="165716"/>
    <lineage>
        <taxon>Eukaryota</taxon>
        <taxon>Viridiplantae</taxon>
        <taxon>Streptophyta</taxon>
        <taxon>Embryophyta</taxon>
        <taxon>Tracheophyta</taxon>
        <taxon>Spermatophyta</taxon>
        <taxon>Magnoliopsida</taxon>
        <taxon>eudicotyledons</taxon>
        <taxon>Gunneridae</taxon>
        <taxon>Pentapetalae</taxon>
        <taxon>asterids</taxon>
        <taxon>Ericales</taxon>
        <taxon>Actinidiaceae</taxon>
        <taxon>Actinidia</taxon>
    </lineage>
</organism>
<dbReference type="EMBL" id="BJWL01000023">
    <property type="protein sequence ID" value="GFZ12078.1"/>
    <property type="molecule type" value="Genomic_DNA"/>
</dbReference>
<name>A0A7J0GMW9_9ERIC</name>
<gene>
    <name evidence="7" type="ORF">Acr_23g0004630</name>
</gene>
<dbReference type="InterPro" id="IPR026992">
    <property type="entry name" value="DIOX_N"/>
</dbReference>
<keyword evidence="8" id="KW-1185">Reference proteome</keyword>
<comment type="caution">
    <text evidence="7">The sequence shown here is derived from an EMBL/GenBank/DDBJ whole genome shotgun (WGS) entry which is preliminary data.</text>
</comment>
<evidence type="ECO:0000256" key="1">
    <source>
        <dbReference type="ARBA" id="ARBA00008056"/>
    </source>
</evidence>
<evidence type="ECO:0000259" key="6">
    <source>
        <dbReference type="PROSITE" id="PS51471"/>
    </source>
</evidence>
<dbReference type="AlphaFoldDB" id="A0A7J0GMW9"/>
<dbReference type="PANTHER" id="PTHR10209:SF732">
    <property type="entry name" value="FLAVONOL SYNTHASE_FLAVANONE 3-HYDROXYLASE-LIKE"/>
    <property type="match status" value="1"/>
</dbReference>
<feature type="domain" description="Fe2OG dioxygenase" evidence="6">
    <location>
        <begin position="161"/>
        <end position="259"/>
    </location>
</feature>
<dbReference type="GO" id="GO:0046872">
    <property type="term" value="F:metal ion binding"/>
    <property type="evidence" value="ECO:0007669"/>
    <property type="project" value="UniProtKB-KW"/>
</dbReference>
<dbReference type="PANTHER" id="PTHR10209">
    <property type="entry name" value="OXIDOREDUCTASE, 2OG-FE II OXYGENASE FAMILY PROTEIN"/>
    <property type="match status" value="1"/>
</dbReference>
<keyword evidence="2 5" id="KW-0479">Metal-binding</keyword>
<dbReference type="OrthoDB" id="288590at2759"/>
<evidence type="ECO:0000256" key="2">
    <source>
        <dbReference type="ARBA" id="ARBA00022723"/>
    </source>
</evidence>
<dbReference type="Pfam" id="PF14226">
    <property type="entry name" value="DIOX_N"/>
    <property type="match status" value="1"/>
</dbReference>
<dbReference type="GO" id="GO:0051213">
    <property type="term" value="F:dioxygenase activity"/>
    <property type="evidence" value="ECO:0007669"/>
    <property type="project" value="UniProtKB-ARBA"/>
</dbReference>
<dbReference type="PROSITE" id="PS51471">
    <property type="entry name" value="FE2OG_OXY"/>
    <property type="match status" value="1"/>
</dbReference>
<proteinExistence type="inferred from homology"/>
<evidence type="ECO:0000256" key="5">
    <source>
        <dbReference type="RuleBase" id="RU003682"/>
    </source>
</evidence>
<sequence>MAISRIPIVDLSPFFTEGDEDAGKKEAAMEMIDEACSEYGFFQVLNHGVPLDLMSRALTLSKTFFELPLEEKRKCSPPPGTPYPTGYNRFLENNTEQKQIFFMFVPGFDFNVLPTDPPEFRDVLEELFSHLVKASLVVERIISECLGLPVEFLSEYNNDRRRDKMIAQVYSTATADNQIGASEHKDGPCLTFVLQDEVGGLEALKDGEWISLTPTEGALVVNLGDTIQVLSNDKYKSAVHRVMRTRGKARASISFFYSLADEKWVEPLPQFTTDVGQPPKYKRYLEGDYLKMRLNNLTSRFKNVSSAPNREIGIDYYAISPQKCVLNTQP</sequence>
<reference evidence="7 8" key="1">
    <citation type="submission" date="2019-07" db="EMBL/GenBank/DDBJ databases">
        <title>De Novo Assembly of kiwifruit Actinidia rufa.</title>
        <authorList>
            <person name="Sugita-Konishi S."/>
            <person name="Sato K."/>
            <person name="Mori E."/>
            <person name="Abe Y."/>
            <person name="Kisaki G."/>
            <person name="Hamano K."/>
            <person name="Suezawa K."/>
            <person name="Otani M."/>
            <person name="Fukuda T."/>
            <person name="Manabe T."/>
            <person name="Gomi K."/>
            <person name="Tabuchi M."/>
            <person name="Akimitsu K."/>
            <person name="Kataoka I."/>
        </authorList>
    </citation>
    <scope>NUCLEOTIDE SEQUENCE [LARGE SCALE GENOMIC DNA]</scope>
    <source>
        <strain evidence="8">cv. Fuchu</strain>
    </source>
</reference>
<dbReference type="InterPro" id="IPR044861">
    <property type="entry name" value="IPNS-like_FE2OG_OXY"/>
</dbReference>
<dbReference type="Gene3D" id="2.60.120.330">
    <property type="entry name" value="B-lactam Antibiotic, Isopenicillin N Synthase, Chain"/>
    <property type="match status" value="1"/>
</dbReference>
<protein>
    <submittedName>
        <fullName evidence="7">2-oxoglutarate (2OG) and Fe(II)-dependent oxygenase superfamily protein</fullName>
    </submittedName>
</protein>
<comment type="similarity">
    <text evidence="1 5">Belongs to the iron/ascorbate-dependent oxidoreductase family.</text>
</comment>
<dbReference type="GO" id="GO:0016705">
    <property type="term" value="F:oxidoreductase activity, acting on paired donors, with incorporation or reduction of molecular oxygen"/>
    <property type="evidence" value="ECO:0007669"/>
    <property type="project" value="UniProtKB-ARBA"/>
</dbReference>
<accession>A0A7J0GMW9</accession>
<dbReference type="Proteomes" id="UP000585474">
    <property type="component" value="Unassembled WGS sequence"/>
</dbReference>
<keyword evidence="4 5" id="KW-0408">Iron</keyword>
<dbReference type="Pfam" id="PF03171">
    <property type="entry name" value="2OG-FeII_Oxy"/>
    <property type="match status" value="1"/>
</dbReference>
<dbReference type="InterPro" id="IPR005123">
    <property type="entry name" value="Oxoglu/Fe-dep_dioxygenase_dom"/>
</dbReference>
<keyword evidence="3 5" id="KW-0560">Oxidoreductase</keyword>
<evidence type="ECO:0000256" key="3">
    <source>
        <dbReference type="ARBA" id="ARBA00023002"/>
    </source>
</evidence>
<dbReference type="InterPro" id="IPR027443">
    <property type="entry name" value="IPNS-like_sf"/>
</dbReference>
<dbReference type="SUPFAM" id="SSF51197">
    <property type="entry name" value="Clavaminate synthase-like"/>
    <property type="match status" value="1"/>
</dbReference>
<evidence type="ECO:0000256" key="4">
    <source>
        <dbReference type="ARBA" id="ARBA00023004"/>
    </source>
</evidence>
<evidence type="ECO:0000313" key="8">
    <source>
        <dbReference type="Proteomes" id="UP000585474"/>
    </source>
</evidence>